<sequence length="225" mass="25127">MTRSRSTPSPEERLQQFFKFCDGLEAHPFYAAHAGGSTLRLEASFPEDGPDTVEVNFDVFHLESLLGRLRQFLSDGELFFFKDVRREIVSLLGDDGEFRSFYDKLVAIIGKPYPERSVQVFKANGVNVVAGFTFKQLAEAQLYTGPLHSERLINPTPGSAEDSLPASHEAAKKHLVLDLAYSAIAFVRNILVLRNWAHRRARETGKLDLFPELGAFDARARAAGV</sequence>
<dbReference type="EMBL" id="VIFM01000055">
    <property type="protein sequence ID" value="TQF14921.1"/>
    <property type="molecule type" value="Genomic_DNA"/>
</dbReference>
<reference evidence="1 2" key="1">
    <citation type="submission" date="2019-06" db="EMBL/GenBank/DDBJ databases">
        <authorList>
            <person name="Livingstone P."/>
            <person name="Whitworth D."/>
        </authorList>
    </citation>
    <scope>NUCLEOTIDE SEQUENCE [LARGE SCALE GENOMIC DNA]</scope>
    <source>
        <strain evidence="1 2">AM401</strain>
    </source>
</reference>
<dbReference type="AlphaFoldDB" id="A0A540X0W9"/>
<comment type="caution">
    <text evidence="1">The sequence shown here is derived from an EMBL/GenBank/DDBJ whole genome shotgun (WGS) entry which is preliminary data.</text>
</comment>
<accession>A0A540X0W9</accession>
<protein>
    <submittedName>
        <fullName evidence="1">Uncharacterized protein</fullName>
    </submittedName>
</protein>
<keyword evidence="2" id="KW-1185">Reference proteome</keyword>
<evidence type="ECO:0000313" key="1">
    <source>
        <dbReference type="EMBL" id="TQF14921.1"/>
    </source>
</evidence>
<evidence type="ECO:0000313" key="2">
    <source>
        <dbReference type="Proteomes" id="UP000315369"/>
    </source>
</evidence>
<dbReference type="Proteomes" id="UP000315369">
    <property type="component" value="Unassembled WGS sequence"/>
</dbReference>
<gene>
    <name evidence="1" type="ORF">FJV41_16165</name>
</gene>
<dbReference type="RefSeq" id="WP_141643382.1">
    <property type="nucleotide sequence ID" value="NZ_VIFM01000055.1"/>
</dbReference>
<name>A0A540X0W9_9BACT</name>
<organism evidence="1 2">
    <name type="scientific">Myxococcus llanfairpwllgwyngyllgogerychwyrndrobwllllantysiliogogogochensis</name>
    <dbReference type="NCBI Taxonomy" id="2590453"/>
    <lineage>
        <taxon>Bacteria</taxon>
        <taxon>Pseudomonadati</taxon>
        <taxon>Myxococcota</taxon>
        <taxon>Myxococcia</taxon>
        <taxon>Myxococcales</taxon>
        <taxon>Cystobacterineae</taxon>
        <taxon>Myxococcaceae</taxon>
        <taxon>Myxococcus</taxon>
    </lineage>
</organism>
<proteinExistence type="predicted"/>